<organism evidence="2">
    <name type="scientific">Neobacillus citreus</name>
    <dbReference type="NCBI Taxonomy" id="2833578"/>
    <lineage>
        <taxon>Bacteria</taxon>
        <taxon>Bacillati</taxon>
        <taxon>Bacillota</taxon>
        <taxon>Bacilli</taxon>
        <taxon>Bacillales</taxon>
        <taxon>Bacillaceae</taxon>
        <taxon>Neobacillus</taxon>
    </lineage>
</organism>
<keyword evidence="1" id="KW-0812">Transmembrane</keyword>
<feature type="transmembrane region" description="Helical" evidence="1">
    <location>
        <begin position="6"/>
        <end position="25"/>
    </location>
</feature>
<name>A0A942Y7Y8_9BACI</name>
<comment type="caution">
    <text evidence="2">The sequence shown here is derived from an EMBL/GenBank/DDBJ whole genome shotgun (WGS) entry which is preliminary data.</text>
</comment>
<dbReference type="EMBL" id="JAGYPE010000002">
    <property type="protein sequence ID" value="MBS4181792.1"/>
    <property type="molecule type" value="Genomic_DNA"/>
</dbReference>
<protein>
    <submittedName>
        <fullName evidence="2">Uncharacterized protein</fullName>
    </submittedName>
</protein>
<keyword evidence="1" id="KW-1133">Transmembrane helix</keyword>
<sequence>MPASNVLTLVIGSFLVLWGSTVVVFRVRFARFARKVEEESLGEFGRRTGAHFTPPVIAFIGCVFIGGGALALISLAAGSPVFTV</sequence>
<gene>
    <name evidence="2" type="ORF">KHB02_10370</name>
</gene>
<evidence type="ECO:0000256" key="1">
    <source>
        <dbReference type="SAM" id="Phobius"/>
    </source>
</evidence>
<reference evidence="2" key="1">
    <citation type="submission" date="2021-05" db="EMBL/GenBank/DDBJ databases">
        <title>Novel Bacillus species.</title>
        <authorList>
            <person name="Liu G."/>
        </authorList>
    </citation>
    <scope>NUCLEOTIDE SEQUENCE</scope>
    <source>
        <strain evidence="2">FJAT-50051</strain>
    </source>
</reference>
<keyword evidence="1" id="KW-0472">Membrane</keyword>
<evidence type="ECO:0000313" key="2">
    <source>
        <dbReference type="EMBL" id="MBS4181792.1"/>
    </source>
</evidence>
<dbReference type="AlphaFoldDB" id="A0A942Y7Y8"/>
<accession>A0A942Y7Y8</accession>
<proteinExistence type="predicted"/>
<feature type="transmembrane region" description="Helical" evidence="1">
    <location>
        <begin position="56"/>
        <end position="77"/>
    </location>
</feature>